<feature type="domain" description="Ubiquitin-like protease family profile" evidence="6">
    <location>
        <begin position="389"/>
        <end position="541"/>
    </location>
</feature>
<accession>A0A8H4URG6</accession>
<feature type="compositionally biased region" description="Polar residues" evidence="5">
    <location>
        <begin position="210"/>
        <end position="226"/>
    </location>
</feature>
<dbReference type="PROSITE" id="PS50600">
    <property type="entry name" value="ULP_PROTEASE"/>
    <property type="match status" value="1"/>
</dbReference>
<keyword evidence="2" id="KW-0645">Protease</keyword>
<dbReference type="GO" id="GO:0006508">
    <property type="term" value="P:proteolysis"/>
    <property type="evidence" value="ECO:0007669"/>
    <property type="project" value="UniProtKB-KW"/>
</dbReference>
<dbReference type="Gene3D" id="3.40.395.10">
    <property type="entry name" value="Adenoviral Proteinase, Chain A"/>
    <property type="match status" value="1"/>
</dbReference>
<dbReference type="Proteomes" id="UP000635477">
    <property type="component" value="Unassembled WGS sequence"/>
</dbReference>
<dbReference type="SUPFAM" id="SSF54001">
    <property type="entry name" value="Cysteine proteinases"/>
    <property type="match status" value="1"/>
</dbReference>
<proteinExistence type="inferred from homology"/>
<feature type="compositionally biased region" description="Polar residues" evidence="5">
    <location>
        <begin position="662"/>
        <end position="676"/>
    </location>
</feature>
<keyword evidence="4" id="KW-0175">Coiled coil</keyword>
<protein>
    <recommendedName>
        <fullName evidence="6">Ubiquitin-like protease family profile domain-containing protein</fullName>
    </recommendedName>
</protein>
<sequence>MQTETSTGNRKRSLANRLEADKLHHKQMDYLESIWAGSGWMPDDVRKVSSPDQKNLVSTLASITKLALKQHIRPPSLWDADHSDGHLRRAVMKGPNPPRLTHQIAFQVLQAMKNSDNNLNTPKLELVKSDIVPATTPKKISSSRPARVQTRSKSNIEVPLPPSPKIQSISEPDTKRTSSSTKSNVSHDDAESLSVVRLATVNKHKPSPKTARSASTASSPLRTTTRANRKAPTVTRRETPKSERDDPKACNLAPSHPPTAPMATVEDCDSLPSGETASHNCINVVLDTPEPPRSAEDMSDTYSMSPDPVFTDKARYTASSFSAPSEDAMEDIQIKVPSLEPGPSAPSDEKQQPANHLTTKRKRDTPSISIASDSQSPSPATKKCTTGFTGLTAERIYTQLTTDAMLTDDVLDLLCEVTVQKHGGKGNVYAVDPLWFKQNDTHLPSDLRWLKEGQIACFPVHDFGSKHWSLAVVRILPGVIRVNYHDSLQSDERAQTFKTCFQAWMDKTKRQQELHFNPQICPRQEDGTSCGVFCLTCLEYDLRSVKCPAAVDHELARAELLSTLRAADKSHLGPVFASVLGDLDAMLDAEAKDEGEGRAVDGLPTGDNSVVRDEIPTGDNMAVDGLQTEASSASEKVSPTPPSDLMSFVTRQGDEASHPRGTHSTPPTSVEQFSSASEREVAESHERIDPLLSLLSKVTFEELQSRLCNAESLVDKLTHELRVAEANMDAWSFKIRTVSELYHHVGDSVKARGIDISRDNIDNVLTPRPVGFQELLRKSGDCGQALLKAGYVQSVKDTQESTQGFVTELHNRMEETKVEMSQKEADIEELKSQIEMLAPICEAKKHLLGVSGPKYVGFLGAMVGA</sequence>
<feature type="compositionally biased region" description="Polar residues" evidence="5">
    <location>
        <begin position="628"/>
        <end position="637"/>
    </location>
</feature>
<keyword evidence="3" id="KW-0378">Hydrolase</keyword>
<evidence type="ECO:0000256" key="2">
    <source>
        <dbReference type="ARBA" id="ARBA00022670"/>
    </source>
</evidence>
<dbReference type="AlphaFoldDB" id="A0A8H4URG6"/>
<evidence type="ECO:0000256" key="5">
    <source>
        <dbReference type="SAM" id="MobiDB-lite"/>
    </source>
</evidence>
<feature type="compositionally biased region" description="Basic and acidic residues" evidence="5">
    <location>
        <begin position="235"/>
        <end position="248"/>
    </location>
</feature>
<gene>
    <name evidence="7" type="ORF">FZEAL_2147</name>
</gene>
<dbReference type="InterPro" id="IPR038765">
    <property type="entry name" value="Papain-like_cys_pep_sf"/>
</dbReference>
<evidence type="ECO:0000256" key="4">
    <source>
        <dbReference type="SAM" id="Coils"/>
    </source>
</evidence>
<comment type="similarity">
    <text evidence="1">Belongs to the peptidase C48 family.</text>
</comment>
<keyword evidence="8" id="KW-1185">Reference proteome</keyword>
<feature type="compositionally biased region" description="Low complexity" evidence="5">
    <location>
        <begin position="366"/>
        <end position="380"/>
    </location>
</feature>
<organism evidence="7 8">
    <name type="scientific">Fusarium zealandicum</name>
    <dbReference type="NCBI Taxonomy" id="1053134"/>
    <lineage>
        <taxon>Eukaryota</taxon>
        <taxon>Fungi</taxon>
        <taxon>Dikarya</taxon>
        <taxon>Ascomycota</taxon>
        <taxon>Pezizomycotina</taxon>
        <taxon>Sordariomycetes</taxon>
        <taxon>Hypocreomycetidae</taxon>
        <taxon>Hypocreales</taxon>
        <taxon>Nectriaceae</taxon>
        <taxon>Fusarium</taxon>
        <taxon>Fusarium staphyleae species complex</taxon>
    </lineage>
</organism>
<feature type="region of interest" description="Disordered" evidence="5">
    <location>
        <begin position="136"/>
        <end position="277"/>
    </location>
</feature>
<evidence type="ECO:0000256" key="1">
    <source>
        <dbReference type="ARBA" id="ARBA00005234"/>
    </source>
</evidence>
<reference evidence="7" key="1">
    <citation type="journal article" date="2020" name="BMC Genomics">
        <title>Correction to: Identification and distribution of gene clusters required for synthesis of sphingolipid metabolism inhibitors in diverse species of the filamentous fungus Fusarium.</title>
        <authorList>
            <person name="Kim H.S."/>
            <person name="Lohmar J.M."/>
            <person name="Busman M."/>
            <person name="Brown D.W."/>
            <person name="Naumann T.A."/>
            <person name="Divon H.H."/>
            <person name="Lysoe E."/>
            <person name="Uhlig S."/>
            <person name="Proctor R.H."/>
        </authorList>
    </citation>
    <scope>NUCLEOTIDE SEQUENCE</scope>
    <source>
        <strain evidence="7">NRRL 22465</strain>
    </source>
</reference>
<dbReference type="Pfam" id="PF02902">
    <property type="entry name" value="Peptidase_C48"/>
    <property type="match status" value="1"/>
</dbReference>
<feature type="region of interest" description="Disordered" evidence="5">
    <location>
        <begin position="594"/>
        <end position="685"/>
    </location>
</feature>
<name>A0A8H4URG6_9HYPO</name>
<reference evidence="7" key="2">
    <citation type="submission" date="2020-05" db="EMBL/GenBank/DDBJ databases">
        <authorList>
            <person name="Kim H.-S."/>
            <person name="Proctor R.H."/>
            <person name="Brown D.W."/>
        </authorList>
    </citation>
    <scope>NUCLEOTIDE SEQUENCE</scope>
    <source>
        <strain evidence="7">NRRL 22465</strain>
    </source>
</reference>
<dbReference type="GO" id="GO:0019783">
    <property type="term" value="F:ubiquitin-like protein peptidase activity"/>
    <property type="evidence" value="ECO:0007669"/>
    <property type="project" value="UniProtKB-ARBA"/>
</dbReference>
<dbReference type="GO" id="GO:0008234">
    <property type="term" value="F:cysteine-type peptidase activity"/>
    <property type="evidence" value="ECO:0007669"/>
    <property type="project" value="InterPro"/>
</dbReference>
<feature type="coiled-coil region" evidence="4">
    <location>
        <begin position="806"/>
        <end position="833"/>
    </location>
</feature>
<evidence type="ECO:0000256" key="3">
    <source>
        <dbReference type="ARBA" id="ARBA00022801"/>
    </source>
</evidence>
<evidence type="ECO:0000259" key="6">
    <source>
        <dbReference type="PROSITE" id="PS50600"/>
    </source>
</evidence>
<dbReference type="InterPro" id="IPR003653">
    <property type="entry name" value="Peptidase_C48_C"/>
</dbReference>
<dbReference type="OrthoDB" id="5085208at2759"/>
<feature type="compositionally biased region" description="Polar residues" evidence="5">
    <location>
        <begin position="165"/>
        <end position="184"/>
    </location>
</feature>
<feature type="compositionally biased region" description="Polar residues" evidence="5">
    <location>
        <begin position="138"/>
        <end position="155"/>
    </location>
</feature>
<dbReference type="EMBL" id="JABEYC010000131">
    <property type="protein sequence ID" value="KAF4982170.1"/>
    <property type="molecule type" value="Genomic_DNA"/>
</dbReference>
<evidence type="ECO:0000313" key="8">
    <source>
        <dbReference type="Proteomes" id="UP000635477"/>
    </source>
</evidence>
<feature type="region of interest" description="Disordered" evidence="5">
    <location>
        <begin position="337"/>
        <end position="385"/>
    </location>
</feature>
<comment type="caution">
    <text evidence="7">The sequence shown here is derived from an EMBL/GenBank/DDBJ whole genome shotgun (WGS) entry which is preliminary data.</text>
</comment>
<evidence type="ECO:0000313" key="7">
    <source>
        <dbReference type="EMBL" id="KAF4982170.1"/>
    </source>
</evidence>